<dbReference type="GO" id="GO:0005886">
    <property type="term" value="C:plasma membrane"/>
    <property type="evidence" value="ECO:0007669"/>
    <property type="project" value="UniProtKB-SubCell"/>
</dbReference>
<dbReference type="GO" id="GO:0015075">
    <property type="term" value="F:monoatomic ion transmembrane transporter activity"/>
    <property type="evidence" value="ECO:0007669"/>
    <property type="project" value="UniProtKB-ARBA"/>
</dbReference>
<dbReference type="CDD" id="cd11492">
    <property type="entry name" value="SLC5sbd_NIS-SMVT"/>
    <property type="match status" value="1"/>
</dbReference>
<dbReference type="Gene3D" id="1.20.1730.10">
    <property type="entry name" value="Sodium/glucose cotransporter"/>
    <property type="match status" value="1"/>
</dbReference>
<keyword evidence="6 14" id="KW-1133">Transmembrane helix</keyword>
<evidence type="ECO:0000256" key="12">
    <source>
        <dbReference type="ARBA" id="ARBA00036099"/>
    </source>
</evidence>
<evidence type="ECO:0000313" key="15">
    <source>
        <dbReference type="EMBL" id="CAF0921410.1"/>
    </source>
</evidence>
<feature type="transmembrane region" description="Helical" evidence="14">
    <location>
        <begin position="417"/>
        <end position="438"/>
    </location>
</feature>
<evidence type="ECO:0000256" key="13">
    <source>
        <dbReference type="RuleBase" id="RU362091"/>
    </source>
</evidence>
<feature type="transmembrane region" description="Helical" evidence="14">
    <location>
        <begin position="277"/>
        <end position="304"/>
    </location>
</feature>
<organism evidence="15 16">
    <name type="scientific">Brachionus calyciflorus</name>
    <dbReference type="NCBI Taxonomy" id="104777"/>
    <lineage>
        <taxon>Eukaryota</taxon>
        <taxon>Metazoa</taxon>
        <taxon>Spiralia</taxon>
        <taxon>Gnathifera</taxon>
        <taxon>Rotifera</taxon>
        <taxon>Eurotatoria</taxon>
        <taxon>Monogononta</taxon>
        <taxon>Pseudotrocha</taxon>
        <taxon>Ploima</taxon>
        <taxon>Brachionidae</taxon>
        <taxon>Brachionus</taxon>
    </lineage>
</organism>
<dbReference type="GO" id="GO:0098660">
    <property type="term" value="P:inorganic ion transmembrane transport"/>
    <property type="evidence" value="ECO:0007669"/>
    <property type="project" value="UniProtKB-ARBA"/>
</dbReference>
<evidence type="ECO:0000256" key="10">
    <source>
        <dbReference type="ARBA" id="ARBA00023180"/>
    </source>
</evidence>
<keyword evidence="16" id="KW-1185">Reference proteome</keyword>
<proteinExistence type="inferred from homology"/>
<feature type="transmembrane region" description="Helical" evidence="14">
    <location>
        <begin position="385"/>
        <end position="411"/>
    </location>
</feature>
<feature type="transmembrane region" description="Helical" evidence="14">
    <location>
        <begin position="339"/>
        <end position="364"/>
    </location>
</feature>
<evidence type="ECO:0000256" key="6">
    <source>
        <dbReference type="ARBA" id="ARBA00022989"/>
    </source>
</evidence>
<dbReference type="PANTHER" id="PTHR42985">
    <property type="entry name" value="SODIUM-COUPLED MONOCARBOXYLATE TRANSPORTER"/>
    <property type="match status" value="1"/>
</dbReference>
<accession>A0A814AYQ6</accession>
<feature type="transmembrane region" description="Helical" evidence="14">
    <location>
        <begin position="193"/>
        <end position="216"/>
    </location>
</feature>
<evidence type="ECO:0000256" key="7">
    <source>
        <dbReference type="ARBA" id="ARBA00023053"/>
    </source>
</evidence>
<protein>
    <recommendedName>
        <fullName evidence="17">Sodium-coupled monocarboxylate transporter 1</fullName>
    </recommendedName>
</protein>
<dbReference type="InterPro" id="IPR038377">
    <property type="entry name" value="Na/Glc_symporter_sf"/>
</dbReference>
<evidence type="ECO:0000256" key="4">
    <source>
        <dbReference type="ARBA" id="ARBA00022475"/>
    </source>
</evidence>
<evidence type="ECO:0000256" key="9">
    <source>
        <dbReference type="ARBA" id="ARBA00023136"/>
    </source>
</evidence>
<evidence type="ECO:0000256" key="3">
    <source>
        <dbReference type="ARBA" id="ARBA00022448"/>
    </source>
</evidence>
<evidence type="ECO:0008006" key="17">
    <source>
        <dbReference type="Google" id="ProtNLM"/>
    </source>
</evidence>
<keyword evidence="11" id="KW-0739">Sodium transport</keyword>
<dbReference type="InterPro" id="IPR051163">
    <property type="entry name" value="Sodium:Solute_Symporter_SSF"/>
</dbReference>
<dbReference type="AlphaFoldDB" id="A0A814AYQ6"/>
<keyword evidence="8" id="KW-0406">Ion transport</keyword>
<evidence type="ECO:0000256" key="5">
    <source>
        <dbReference type="ARBA" id="ARBA00022692"/>
    </source>
</evidence>
<comment type="catalytic activity">
    <reaction evidence="12">
        <text>iodide(out) + 2 Na(+)(out) = iodide(in) + 2 Na(+)(in)</text>
        <dbReference type="Rhea" id="RHEA:71207"/>
        <dbReference type="ChEBI" id="CHEBI:16382"/>
        <dbReference type="ChEBI" id="CHEBI:29101"/>
    </reaction>
</comment>
<name>A0A814AYQ6_9BILA</name>
<evidence type="ECO:0000256" key="2">
    <source>
        <dbReference type="ARBA" id="ARBA00006434"/>
    </source>
</evidence>
<feature type="transmembrane region" description="Helical" evidence="14">
    <location>
        <begin position="445"/>
        <end position="468"/>
    </location>
</feature>
<sequence length="572" mass="64306">MEINNQSKFSYFDYGLFFLMLLFSAFIGFYYACKDRHKKTVDRVLLGGRKLKIFPVAMSIMASFTSAISILGFANEMYQFGSMYLLIGVSYFITQPFAAFFYVPFFHRLRITSAYEYLERRFNNAVRLVASTIFCIEMFLYMAVVLYSPSLAIEQVTGIPLWLSILSTGLVCTVYTSLGGMKAVVFTDTFQSLVMFSGLILIIILGSIQVGGVDIIYDRLVQGGRLEFLDFNPSPFIRHTFWSIMIGGFFTSLTVYGSNQATIQRYLTLPTIRDAQIAMLVNLLGTFAILVLCCFCGFVAYAYYFTCDPLKIGLITKYDQILPFFVVDLFENFYGLPGIFIACIYSAALSTVSSGLNSLSAVFLHDFIYPLNFYFKNEHLSHRKSIIITNCLAGIFGIVTIGLSFLCQYFGSTVLQLSLSIFGILGGPLLGVITLGMLVPFANSYGALSGLLISTCVNLWLGLVTILYGNRPQAKDFKVDGCPLNSTFIPITNRTVVPNEGFRMIYNLSYYWFSLIAIVIVFVVGISVSLITNREKKKVNEELLIHLRDLIPSRKNDPENNDLDEKLKMVDF</sequence>
<dbReference type="Proteomes" id="UP000663879">
    <property type="component" value="Unassembled WGS sequence"/>
</dbReference>
<dbReference type="Pfam" id="PF00474">
    <property type="entry name" value="SSF"/>
    <property type="match status" value="1"/>
</dbReference>
<keyword evidence="4" id="KW-1003">Cell membrane</keyword>
<feature type="transmembrane region" description="Helical" evidence="14">
    <location>
        <begin position="12"/>
        <end position="32"/>
    </location>
</feature>
<keyword evidence="10" id="KW-0325">Glycoprotein</keyword>
<comment type="subcellular location">
    <subcellularLocation>
        <location evidence="1">Cell membrane</location>
        <topology evidence="1">Multi-pass membrane protein</topology>
    </subcellularLocation>
</comment>
<keyword evidence="5 14" id="KW-0812">Transmembrane</keyword>
<feature type="transmembrane region" description="Helical" evidence="14">
    <location>
        <begin position="159"/>
        <end position="181"/>
    </location>
</feature>
<feature type="transmembrane region" description="Helical" evidence="14">
    <location>
        <begin position="236"/>
        <end position="256"/>
    </location>
</feature>
<dbReference type="InterPro" id="IPR001734">
    <property type="entry name" value="Na/solute_symporter"/>
</dbReference>
<evidence type="ECO:0000313" key="16">
    <source>
        <dbReference type="Proteomes" id="UP000663879"/>
    </source>
</evidence>
<keyword evidence="7" id="KW-0915">Sodium</keyword>
<dbReference type="EMBL" id="CAJNOC010002243">
    <property type="protein sequence ID" value="CAF0921410.1"/>
    <property type="molecule type" value="Genomic_DNA"/>
</dbReference>
<dbReference type="NCBIfam" id="TIGR00813">
    <property type="entry name" value="sss"/>
    <property type="match status" value="1"/>
</dbReference>
<evidence type="ECO:0000256" key="14">
    <source>
        <dbReference type="SAM" id="Phobius"/>
    </source>
</evidence>
<comment type="caution">
    <text evidence="15">The sequence shown here is derived from an EMBL/GenBank/DDBJ whole genome shotgun (WGS) entry which is preliminary data.</text>
</comment>
<feature type="transmembrane region" description="Helical" evidence="14">
    <location>
        <begin position="125"/>
        <end position="147"/>
    </location>
</feature>
<keyword evidence="3" id="KW-0813">Transport</keyword>
<feature type="transmembrane region" description="Helical" evidence="14">
    <location>
        <begin position="80"/>
        <end position="105"/>
    </location>
</feature>
<dbReference type="PANTHER" id="PTHR42985:SF2">
    <property type="entry name" value="SODIUM-DEPENDENT MULTIVITAMIN TRANSPORTER"/>
    <property type="match status" value="1"/>
</dbReference>
<feature type="transmembrane region" description="Helical" evidence="14">
    <location>
        <begin position="510"/>
        <end position="531"/>
    </location>
</feature>
<gene>
    <name evidence="15" type="ORF">OXX778_LOCUS12403</name>
</gene>
<dbReference type="GO" id="GO:0006814">
    <property type="term" value="P:sodium ion transport"/>
    <property type="evidence" value="ECO:0007669"/>
    <property type="project" value="UniProtKB-KW"/>
</dbReference>
<evidence type="ECO:0000256" key="11">
    <source>
        <dbReference type="ARBA" id="ARBA00023201"/>
    </source>
</evidence>
<dbReference type="InterPro" id="IPR018212">
    <property type="entry name" value="Na/solute_symporter_CS"/>
</dbReference>
<dbReference type="OrthoDB" id="6132759at2759"/>
<keyword evidence="9 14" id="KW-0472">Membrane</keyword>
<comment type="similarity">
    <text evidence="2 13">Belongs to the sodium:solute symporter (SSF) (TC 2.A.21) family.</text>
</comment>
<reference evidence="15" key="1">
    <citation type="submission" date="2021-02" db="EMBL/GenBank/DDBJ databases">
        <authorList>
            <person name="Nowell W R."/>
        </authorList>
    </citation>
    <scope>NUCLEOTIDE SEQUENCE</scope>
    <source>
        <strain evidence="15">Ploen Becks lab</strain>
    </source>
</reference>
<feature type="transmembrane region" description="Helical" evidence="14">
    <location>
        <begin position="53"/>
        <end position="74"/>
    </location>
</feature>
<evidence type="ECO:0000256" key="1">
    <source>
        <dbReference type="ARBA" id="ARBA00004651"/>
    </source>
</evidence>
<dbReference type="PROSITE" id="PS00456">
    <property type="entry name" value="NA_SOLUT_SYMP_1"/>
    <property type="match status" value="1"/>
</dbReference>
<dbReference type="PROSITE" id="PS50283">
    <property type="entry name" value="NA_SOLUT_SYMP_3"/>
    <property type="match status" value="1"/>
</dbReference>
<evidence type="ECO:0000256" key="8">
    <source>
        <dbReference type="ARBA" id="ARBA00023065"/>
    </source>
</evidence>
<dbReference type="GO" id="GO:0015293">
    <property type="term" value="F:symporter activity"/>
    <property type="evidence" value="ECO:0007669"/>
    <property type="project" value="TreeGrafter"/>
</dbReference>